<protein>
    <submittedName>
        <fullName evidence="2">5806_t:CDS:1</fullName>
    </submittedName>
</protein>
<comment type="caution">
    <text evidence="2">The sequence shown here is derived from an EMBL/GenBank/DDBJ whole genome shotgun (WGS) entry which is preliminary data.</text>
</comment>
<keyword evidence="1" id="KW-0812">Transmembrane</keyword>
<feature type="non-terminal residue" evidence="2">
    <location>
        <position position="1"/>
    </location>
</feature>
<dbReference type="EMBL" id="CAJVPZ010018123">
    <property type="protein sequence ID" value="CAG8684719.1"/>
    <property type="molecule type" value="Genomic_DNA"/>
</dbReference>
<evidence type="ECO:0000313" key="2">
    <source>
        <dbReference type="EMBL" id="CAG8684719.1"/>
    </source>
</evidence>
<keyword evidence="1" id="KW-0472">Membrane</keyword>
<proteinExistence type="predicted"/>
<dbReference type="OrthoDB" id="2448268at2759"/>
<keyword evidence="3" id="KW-1185">Reference proteome</keyword>
<organism evidence="2 3">
    <name type="scientific">Racocetra fulgida</name>
    <dbReference type="NCBI Taxonomy" id="60492"/>
    <lineage>
        <taxon>Eukaryota</taxon>
        <taxon>Fungi</taxon>
        <taxon>Fungi incertae sedis</taxon>
        <taxon>Mucoromycota</taxon>
        <taxon>Glomeromycotina</taxon>
        <taxon>Glomeromycetes</taxon>
        <taxon>Diversisporales</taxon>
        <taxon>Gigasporaceae</taxon>
        <taxon>Racocetra</taxon>
    </lineage>
</organism>
<gene>
    <name evidence="2" type="ORF">RFULGI_LOCUS9765</name>
</gene>
<sequence length="137" mass="15109">GLIIIYGGVGKNNLQAQPSVALLNVDVSPFTDLYIFNTQDRTWVDYFDASNIYGSNSDNNSLSLGAKIGICIAVVVAFVVIGAAGFFIYKKYPIRNNYRNSIATPGTSTKNNKYLMSIENKNDTYLFRVNIFVTGDD</sequence>
<feature type="transmembrane region" description="Helical" evidence="1">
    <location>
        <begin position="64"/>
        <end position="89"/>
    </location>
</feature>
<reference evidence="2" key="1">
    <citation type="submission" date="2021-06" db="EMBL/GenBank/DDBJ databases">
        <authorList>
            <person name="Kallberg Y."/>
            <person name="Tangrot J."/>
            <person name="Rosling A."/>
        </authorList>
    </citation>
    <scope>NUCLEOTIDE SEQUENCE</scope>
    <source>
        <strain evidence="2">IN212</strain>
    </source>
</reference>
<name>A0A9N9EMS6_9GLOM</name>
<evidence type="ECO:0000256" key="1">
    <source>
        <dbReference type="SAM" id="Phobius"/>
    </source>
</evidence>
<evidence type="ECO:0000313" key="3">
    <source>
        <dbReference type="Proteomes" id="UP000789396"/>
    </source>
</evidence>
<feature type="non-terminal residue" evidence="2">
    <location>
        <position position="137"/>
    </location>
</feature>
<keyword evidence="1" id="KW-1133">Transmembrane helix</keyword>
<accession>A0A9N9EMS6</accession>
<dbReference type="AlphaFoldDB" id="A0A9N9EMS6"/>
<dbReference type="Proteomes" id="UP000789396">
    <property type="component" value="Unassembled WGS sequence"/>
</dbReference>